<organism evidence="2 3">
    <name type="scientific">Ruegeria atlantica</name>
    <dbReference type="NCBI Taxonomy" id="81569"/>
    <lineage>
        <taxon>Bacteria</taxon>
        <taxon>Pseudomonadati</taxon>
        <taxon>Pseudomonadota</taxon>
        <taxon>Alphaproteobacteria</taxon>
        <taxon>Rhodobacterales</taxon>
        <taxon>Roseobacteraceae</taxon>
        <taxon>Ruegeria</taxon>
    </lineage>
</organism>
<gene>
    <name evidence="2" type="ORF">RUM4293_04450</name>
</gene>
<dbReference type="AlphaFoldDB" id="A0A0P1EAB6"/>
<accession>A0A0P1EAB6</accession>
<keyword evidence="3" id="KW-1185">Reference proteome</keyword>
<name>A0A0P1EAB6_9RHOB</name>
<sequence>MKRLSTLRTHAAALAGLPSLSQTQISNRWQLHSDTVRRVLREYSIRPAPGPWKRPCYAITDVWRVEGVPHAEMLDQDQHPALLEPLLTGKDLAEELGCVPATIRNYARDNIIPSLRIGGSIRFRKNQIEGLFDVA</sequence>
<dbReference type="EMBL" id="CYPS01000067">
    <property type="protein sequence ID" value="CUH45534.1"/>
    <property type="molecule type" value="Genomic_DNA"/>
</dbReference>
<dbReference type="InterPro" id="IPR009061">
    <property type="entry name" value="DNA-bd_dom_put_sf"/>
</dbReference>
<proteinExistence type="predicted"/>
<evidence type="ECO:0000313" key="3">
    <source>
        <dbReference type="Proteomes" id="UP000050786"/>
    </source>
</evidence>
<evidence type="ECO:0000259" key="1">
    <source>
        <dbReference type="Pfam" id="PF12728"/>
    </source>
</evidence>
<dbReference type="RefSeq" id="WP_058275442.1">
    <property type="nucleotide sequence ID" value="NZ_CYPS01000067.1"/>
</dbReference>
<dbReference type="Pfam" id="PF12728">
    <property type="entry name" value="HTH_17"/>
    <property type="match status" value="1"/>
</dbReference>
<dbReference type="Proteomes" id="UP000050786">
    <property type="component" value="Unassembled WGS sequence"/>
</dbReference>
<dbReference type="InterPro" id="IPR041657">
    <property type="entry name" value="HTH_17"/>
</dbReference>
<protein>
    <submittedName>
        <fullName evidence="2">Helix-turn-helix domain protein</fullName>
    </submittedName>
</protein>
<dbReference type="SUPFAM" id="SSF46955">
    <property type="entry name" value="Putative DNA-binding domain"/>
    <property type="match status" value="1"/>
</dbReference>
<feature type="domain" description="Helix-turn-helix" evidence="1">
    <location>
        <begin position="86"/>
        <end position="129"/>
    </location>
</feature>
<reference evidence="3" key="1">
    <citation type="submission" date="2015-09" db="EMBL/GenBank/DDBJ databases">
        <authorList>
            <person name="Rodrigo-Torres L."/>
            <person name="Arahal D.R."/>
        </authorList>
    </citation>
    <scope>NUCLEOTIDE SEQUENCE [LARGE SCALE GENOMIC DNA]</scope>
    <source>
        <strain evidence="3">CECT 4293</strain>
    </source>
</reference>
<evidence type="ECO:0000313" key="2">
    <source>
        <dbReference type="EMBL" id="CUH45534.1"/>
    </source>
</evidence>